<sequence length="266" mass="29371">MNTNYNALANAIVDALRAADQESQHRPDMETAENGESIADDPASVQQQQMREFIHRIQQLSNDAGKELSKSIPIFDIDYLRPYNVRSKLVDDAKKKPGFAAQLELQLKNLRRAQRQANAAVNIAATAIGSEIPDAIRDAIETAVHQGLYTCERIANELAESIAKAAGAPDHIMHAINPGHEETIDLFPGEVRRQWDEYCLHHPPNHGNHGRGRGGGNNSGNNYSYNGYRGRGRGQSRGRGRGSWNHYQPQPNNSSSNTSSANSQQQ</sequence>
<protein>
    <submittedName>
        <fullName evidence="2">Uncharacterized protein</fullName>
    </submittedName>
</protein>
<feature type="region of interest" description="Disordered" evidence="1">
    <location>
        <begin position="204"/>
        <end position="266"/>
    </location>
</feature>
<dbReference type="Proteomes" id="UP001140094">
    <property type="component" value="Unassembled WGS sequence"/>
</dbReference>
<comment type="caution">
    <text evidence="2">The sequence shown here is derived from an EMBL/GenBank/DDBJ whole genome shotgun (WGS) entry which is preliminary data.</text>
</comment>
<gene>
    <name evidence="2" type="ORF">H4R20_001266</name>
</gene>
<name>A0A9W8HXQ6_9FUNG</name>
<dbReference type="EMBL" id="JANBUO010000104">
    <property type="protein sequence ID" value="KAJ2807496.1"/>
    <property type="molecule type" value="Genomic_DNA"/>
</dbReference>
<evidence type="ECO:0000256" key="1">
    <source>
        <dbReference type="SAM" id="MobiDB-lite"/>
    </source>
</evidence>
<reference evidence="2" key="1">
    <citation type="submission" date="2022-07" db="EMBL/GenBank/DDBJ databases">
        <title>Phylogenomic reconstructions and comparative analyses of Kickxellomycotina fungi.</title>
        <authorList>
            <person name="Reynolds N.K."/>
            <person name="Stajich J.E."/>
            <person name="Barry K."/>
            <person name="Grigoriev I.V."/>
            <person name="Crous P."/>
            <person name="Smith M.E."/>
        </authorList>
    </citation>
    <scope>NUCLEOTIDE SEQUENCE</scope>
    <source>
        <strain evidence="2">NRRL 1565</strain>
    </source>
</reference>
<proteinExistence type="predicted"/>
<evidence type="ECO:0000313" key="2">
    <source>
        <dbReference type="EMBL" id="KAJ2807496.1"/>
    </source>
</evidence>
<evidence type="ECO:0000313" key="3">
    <source>
        <dbReference type="Proteomes" id="UP001140094"/>
    </source>
</evidence>
<feature type="compositionally biased region" description="Basic residues" evidence="1">
    <location>
        <begin position="230"/>
        <end position="240"/>
    </location>
</feature>
<organism evidence="2 3">
    <name type="scientific">Coemansia guatemalensis</name>
    <dbReference type="NCBI Taxonomy" id="2761395"/>
    <lineage>
        <taxon>Eukaryota</taxon>
        <taxon>Fungi</taxon>
        <taxon>Fungi incertae sedis</taxon>
        <taxon>Zoopagomycota</taxon>
        <taxon>Kickxellomycotina</taxon>
        <taxon>Kickxellomycetes</taxon>
        <taxon>Kickxellales</taxon>
        <taxon>Kickxellaceae</taxon>
        <taxon>Coemansia</taxon>
    </lineage>
</organism>
<keyword evidence="3" id="KW-1185">Reference proteome</keyword>
<feature type="compositionally biased region" description="Basic and acidic residues" evidence="1">
    <location>
        <begin position="20"/>
        <end position="29"/>
    </location>
</feature>
<feature type="compositionally biased region" description="Low complexity" evidence="1">
    <location>
        <begin position="219"/>
        <end position="228"/>
    </location>
</feature>
<dbReference type="AlphaFoldDB" id="A0A9W8HXQ6"/>
<feature type="compositionally biased region" description="Low complexity" evidence="1">
    <location>
        <begin position="248"/>
        <end position="266"/>
    </location>
</feature>
<accession>A0A9W8HXQ6</accession>
<feature type="region of interest" description="Disordered" evidence="1">
    <location>
        <begin position="20"/>
        <end position="39"/>
    </location>
</feature>